<dbReference type="InterPro" id="IPR004358">
    <property type="entry name" value="Sig_transdc_His_kin-like_C"/>
</dbReference>
<dbReference type="InterPro" id="IPR036890">
    <property type="entry name" value="HATPase_C_sf"/>
</dbReference>
<proteinExistence type="predicted"/>
<keyword evidence="14" id="KW-1185">Reference proteome</keyword>
<evidence type="ECO:0000313" key="13">
    <source>
        <dbReference type="EMBL" id="MFC7148169.1"/>
    </source>
</evidence>
<dbReference type="PANTHER" id="PTHR42878">
    <property type="entry name" value="TWO-COMPONENT HISTIDINE KINASE"/>
    <property type="match status" value="1"/>
</dbReference>
<dbReference type="GO" id="GO:0016301">
    <property type="term" value="F:kinase activity"/>
    <property type="evidence" value="ECO:0007669"/>
    <property type="project" value="UniProtKB-KW"/>
</dbReference>
<dbReference type="PROSITE" id="PS50113">
    <property type="entry name" value="PAC"/>
    <property type="match status" value="1"/>
</dbReference>
<evidence type="ECO:0000256" key="9">
    <source>
        <dbReference type="ARBA" id="ARBA00023012"/>
    </source>
</evidence>
<dbReference type="RefSeq" id="WP_378048856.1">
    <property type="nucleotide sequence ID" value="NZ_JBHMDN010000018.1"/>
</dbReference>
<evidence type="ECO:0000256" key="8">
    <source>
        <dbReference type="ARBA" id="ARBA00022840"/>
    </source>
</evidence>
<comment type="subcellular location">
    <subcellularLocation>
        <location evidence="2">Membrane</location>
    </subcellularLocation>
</comment>
<keyword evidence="7 13" id="KW-0418">Kinase</keyword>
<dbReference type="Gene3D" id="3.30.565.10">
    <property type="entry name" value="Histidine kinase-like ATPase, C-terminal domain"/>
    <property type="match status" value="1"/>
</dbReference>
<dbReference type="Gene3D" id="3.30.450.20">
    <property type="entry name" value="PAS domain"/>
    <property type="match status" value="1"/>
</dbReference>
<dbReference type="Gene3D" id="1.10.287.130">
    <property type="match status" value="1"/>
</dbReference>
<evidence type="ECO:0000313" key="14">
    <source>
        <dbReference type="Proteomes" id="UP001596378"/>
    </source>
</evidence>
<comment type="catalytic activity">
    <reaction evidence="1">
        <text>ATP + protein L-histidine = ADP + protein N-phospho-L-histidine.</text>
        <dbReference type="EC" id="2.7.13.3"/>
    </reaction>
</comment>
<dbReference type="CDD" id="cd00082">
    <property type="entry name" value="HisKA"/>
    <property type="match status" value="1"/>
</dbReference>
<keyword evidence="10" id="KW-0472">Membrane</keyword>
<keyword evidence="5" id="KW-0808">Transferase</keyword>
<evidence type="ECO:0000256" key="1">
    <source>
        <dbReference type="ARBA" id="ARBA00000085"/>
    </source>
</evidence>
<dbReference type="InterPro" id="IPR050351">
    <property type="entry name" value="BphY/WalK/GraS-like"/>
</dbReference>
<dbReference type="PANTHER" id="PTHR42878:SF7">
    <property type="entry name" value="SENSOR HISTIDINE KINASE GLRK"/>
    <property type="match status" value="1"/>
</dbReference>
<dbReference type="EC" id="2.7.13.3" evidence="3"/>
<dbReference type="SUPFAM" id="SSF47384">
    <property type="entry name" value="Homodimeric domain of signal transducing histidine kinase"/>
    <property type="match status" value="1"/>
</dbReference>
<keyword evidence="6" id="KW-0547">Nucleotide-binding</keyword>
<dbReference type="SMART" id="SM00388">
    <property type="entry name" value="HisKA"/>
    <property type="match status" value="1"/>
</dbReference>
<dbReference type="PRINTS" id="PR00344">
    <property type="entry name" value="BCTRLSENSOR"/>
</dbReference>
<organism evidence="13 14">
    <name type="scientific">Cohnella cellulosilytica</name>
    <dbReference type="NCBI Taxonomy" id="986710"/>
    <lineage>
        <taxon>Bacteria</taxon>
        <taxon>Bacillati</taxon>
        <taxon>Bacillota</taxon>
        <taxon>Bacilli</taxon>
        <taxon>Bacillales</taxon>
        <taxon>Paenibacillaceae</taxon>
        <taxon>Cohnella</taxon>
    </lineage>
</organism>
<gene>
    <name evidence="13" type="ORF">ACFQMJ_06420</name>
</gene>
<keyword evidence="9" id="KW-0902">Two-component regulatory system</keyword>
<evidence type="ECO:0000256" key="4">
    <source>
        <dbReference type="ARBA" id="ARBA00022553"/>
    </source>
</evidence>
<dbReference type="InterPro" id="IPR000700">
    <property type="entry name" value="PAS-assoc_C"/>
</dbReference>
<dbReference type="Pfam" id="PF00512">
    <property type="entry name" value="HisKA"/>
    <property type="match status" value="1"/>
</dbReference>
<keyword evidence="8" id="KW-0067">ATP-binding</keyword>
<feature type="transmembrane region" description="Helical" evidence="10">
    <location>
        <begin position="99"/>
        <end position="116"/>
    </location>
</feature>
<dbReference type="Pfam" id="PF08448">
    <property type="entry name" value="PAS_4"/>
    <property type="match status" value="1"/>
</dbReference>
<protein>
    <recommendedName>
        <fullName evidence="3">histidine kinase</fullName>
        <ecNumber evidence="3">2.7.13.3</ecNumber>
    </recommendedName>
</protein>
<feature type="transmembrane region" description="Helical" evidence="10">
    <location>
        <begin position="151"/>
        <end position="169"/>
    </location>
</feature>
<dbReference type="CDD" id="cd00075">
    <property type="entry name" value="HATPase"/>
    <property type="match status" value="1"/>
</dbReference>
<evidence type="ECO:0000259" key="11">
    <source>
        <dbReference type="PROSITE" id="PS50109"/>
    </source>
</evidence>
<dbReference type="InterPro" id="IPR003661">
    <property type="entry name" value="HisK_dim/P_dom"/>
</dbReference>
<feature type="transmembrane region" description="Helical" evidence="10">
    <location>
        <begin position="33"/>
        <end position="53"/>
    </location>
</feature>
<evidence type="ECO:0000256" key="6">
    <source>
        <dbReference type="ARBA" id="ARBA00022741"/>
    </source>
</evidence>
<dbReference type="SMART" id="SM00387">
    <property type="entry name" value="HATPase_c"/>
    <property type="match status" value="1"/>
</dbReference>
<feature type="transmembrane region" description="Helical" evidence="10">
    <location>
        <begin position="6"/>
        <end position="26"/>
    </location>
</feature>
<feature type="domain" description="PAC" evidence="12">
    <location>
        <begin position="297"/>
        <end position="350"/>
    </location>
</feature>
<dbReference type="InterPro" id="IPR005467">
    <property type="entry name" value="His_kinase_dom"/>
</dbReference>
<reference evidence="14" key="1">
    <citation type="journal article" date="2019" name="Int. J. Syst. Evol. Microbiol.">
        <title>The Global Catalogue of Microorganisms (GCM) 10K type strain sequencing project: providing services to taxonomists for standard genome sequencing and annotation.</title>
        <authorList>
            <consortium name="The Broad Institute Genomics Platform"/>
            <consortium name="The Broad Institute Genome Sequencing Center for Infectious Disease"/>
            <person name="Wu L."/>
            <person name="Ma J."/>
        </authorList>
    </citation>
    <scope>NUCLEOTIDE SEQUENCE [LARGE SCALE GENOMIC DNA]</scope>
    <source>
        <strain evidence="14">KCTC 12907</strain>
    </source>
</reference>
<evidence type="ECO:0000256" key="7">
    <source>
        <dbReference type="ARBA" id="ARBA00022777"/>
    </source>
</evidence>
<evidence type="ECO:0000256" key="5">
    <source>
        <dbReference type="ARBA" id="ARBA00022679"/>
    </source>
</evidence>
<comment type="caution">
    <text evidence="13">The sequence shown here is derived from an EMBL/GenBank/DDBJ whole genome shotgun (WGS) entry which is preliminary data.</text>
</comment>
<evidence type="ECO:0000256" key="3">
    <source>
        <dbReference type="ARBA" id="ARBA00012438"/>
    </source>
</evidence>
<keyword evidence="10" id="KW-1133">Transmembrane helix</keyword>
<name>A0ABW2F875_9BACL</name>
<accession>A0ABW2F875</accession>
<dbReference type="InterPro" id="IPR031621">
    <property type="entry name" value="HisKA_7TM"/>
</dbReference>
<evidence type="ECO:0000256" key="2">
    <source>
        <dbReference type="ARBA" id="ARBA00004370"/>
    </source>
</evidence>
<dbReference type="SUPFAM" id="SSF55785">
    <property type="entry name" value="PYP-like sensor domain (PAS domain)"/>
    <property type="match status" value="1"/>
</dbReference>
<dbReference type="Proteomes" id="UP001596378">
    <property type="component" value="Unassembled WGS sequence"/>
</dbReference>
<sequence>MDIKQWMSILLFIATAIMLFISWVSYRKRHLPVVRTMIVLMLAAAFYAFGYALEVLSRNLNEFKLSLQIEYLGIPFVSTLWLILVIQFTGAAAGYRKRLTVALMIVPACVFGFHLTNDWHHLVYERYILNTDTPVPLYTTVKGIWYKVHMLYNYSVMLCGLLLFIPMYLRSLPATRKQIVVLALGAAAPMLLNAVFFFGVAVDLTPFGFVLSGIAYVWGIYRFNLLRLMPLAQAKIFDTIRDGVIVIDGEDRIVNFNRSALSVLSGLGGASRYPEHAEKVLAGYPELLANLRDAGSGESRFPFRRLDGERLRHYHCSVTPIQDSDEMPLGKILMFNEITELKENESRLREKTRQLAELNAFKDKLFTVVAHDIRDPIALLVSLTELLGEERAAVDREHDELFLELKEQVRSTFQLVEHLLDWYRSQKGQVQFRPMSWNLQQVVRQALSLARAKADMKRIAMTESVGEQLVVQADKEMLDLILRNLLANAIKYTGIGGAIEIGAALENGAVVVAVRDNGTGIDPHVSEQLQMEQPFFKPSSSEDDSANARFGLVLAREFLRIHGGRLWFHSVPGKGTTFYFSLTGAAGGRIPFTDAREEASL</sequence>
<dbReference type="InterPro" id="IPR003594">
    <property type="entry name" value="HATPase_dom"/>
</dbReference>
<dbReference type="EMBL" id="JBHTAI010000003">
    <property type="protein sequence ID" value="MFC7148169.1"/>
    <property type="molecule type" value="Genomic_DNA"/>
</dbReference>
<dbReference type="Pfam" id="PF16927">
    <property type="entry name" value="HisKA_7TM"/>
    <property type="match status" value="1"/>
</dbReference>
<keyword evidence="4" id="KW-0597">Phosphoprotein</keyword>
<dbReference type="PROSITE" id="PS50109">
    <property type="entry name" value="HIS_KIN"/>
    <property type="match status" value="1"/>
</dbReference>
<feature type="transmembrane region" description="Helical" evidence="10">
    <location>
        <begin position="181"/>
        <end position="201"/>
    </location>
</feature>
<dbReference type="InterPro" id="IPR035965">
    <property type="entry name" value="PAS-like_dom_sf"/>
</dbReference>
<dbReference type="InterPro" id="IPR013656">
    <property type="entry name" value="PAS_4"/>
</dbReference>
<dbReference type="SUPFAM" id="SSF55874">
    <property type="entry name" value="ATPase domain of HSP90 chaperone/DNA topoisomerase II/histidine kinase"/>
    <property type="match status" value="1"/>
</dbReference>
<feature type="domain" description="Histidine kinase" evidence="11">
    <location>
        <begin position="368"/>
        <end position="586"/>
    </location>
</feature>
<feature type="transmembrane region" description="Helical" evidence="10">
    <location>
        <begin position="73"/>
        <end position="92"/>
    </location>
</feature>
<keyword evidence="10" id="KW-0812">Transmembrane</keyword>
<evidence type="ECO:0000256" key="10">
    <source>
        <dbReference type="SAM" id="Phobius"/>
    </source>
</evidence>
<evidence type="ECO:0000259" key="12">
    <source>
        <dbReference type="PROSITE" id="PS50113"/>
    </source>
</evidence>
<dbReference type="Pfam" id="PF02518">
    <property type="entry name" value="HATPase_c"/>
    <property type="match status" value="1"/>
</dbReference>
<dbReference type="InterPro" id="IPR036097">
    <property type="entry name" value="HisK_dim/P_sf"/>
</dbReference>